<dbReference type="Proteomes" id="UP000821866">
    <property type="component" value="Chromosome 6"/>
</dbReference>
<gene>
    <name evidence="1" type="ORF">HPB51_013219</name>
</gene>
<reference evidence="1" key="2">
    <citation type="submission" date="2021-09" db="EMBL/GenBank/DDBJ databases">
        <authorList>
            <person name="Jia N."/>
            <person name="Wang J."/>
            <person name="Shi W."/>
            <person name="Du L."/>
            <person name="Sun Y."/>
            <person name="Zhan W."/>
            <person name="Jiang J."/>
            <person name="Wang Q."/>
            <person name="Zhang B."/>
            <person name="Ji P."/>
            <person name="Sakyi L.B."/>
            <person name="Cui X."/>
            <person name="Yuan T."/>
            <person name="Jiang B."/>
            <person name="Yang W."/>
            <person name="Lam T.T.-Y."/>
            <person name="Chang Q."/>
            <person name="Ding S."/>
            <person name="Wang X."/>
            <person name="Zhu J."/>
            <person name="Ruan X."/>
            <person name="Zhao L."/>
            <person name="Wei J."/>
            <person name="Que T."/>
            <person name="Du C."/>
            <person name="Cheng J."/>
            <person name="Dai P."/>
            <person name="Han X."/>
            <person name="Huang E."/>
            <person name="Gao Y."/>
            <person name="Liu J."/>
            <person name="Shao H."/>
            <person name="Ye R."/>
            <person name="Li L."/>
            <person name="Wei W."/>
            <person name="Wang X."/>
            <person name="Wang C."/>
            <person name="Huo Q."/>
            <person name="Li W."/>
            <person name="Guo W."/>
            <person name="Chen H."/>
            <person name="Chen S."/>
            <person name="Zhou L."/>
            <person name="Zhou L."/>
            <person name="Ni X."/>
            <person name="Tian J."/>
            <person name="Zhou Y."/>
            <person name="Sheng Y."/>
            <person name="Liu T."/>
            <person name="Pan Y."/>
            <person name="Xia L."/>
            <person name="Li J."/>
            <person name="Zhao F."/>
            <person name="Cao W."/>
        </authorList>
    </citation>
    <scope>NUCLEOTIDE SEQUENCE</scope>
    <source>
        <strain evidence="1">Rmic-2018</strain>
        <tissue evidence="1">Larvae</tissue>
    </source>
</reference>
<dbReference type="EMBL" id="JABSTU010000008">
    <property type="protein sequence ID" value="KAH8023381.1"/>
    <property type="molecule type" value="Genomic_DNA"/>
</dbReference>
<reference evidence="1" key="1">
    <citation type="journal article" date="2020" name="Cell">
        <title>Large-Scale Comparative Analyses of Tick Genomes Elucidate Their Genetic Diversity and Vector Capacities.</title>
        <authorList>
            <consortium name="Tick Genome and Microbiome Consortium (TIGMIC)"/>
            <person name="Jia N."/>
            <person name="Wang J."/>
            <person name="Shi W."/>
            <person name="Du L."/>
            <person name="Sun Y."/>
            <person name="Zhan W."/>
            <person name="Jiang J.F."/>
            <person name="Wang Q."/>
            <person name="Zhang B."/>
            <person name="Ji P."/>
            <person name="Bell-Sakyi L."/>
            <person name="Cui X.M."/>
            <person name="Yuan T.T."/>
            <person name="Jiang B.G."/>
            <person name="Yang W.F."/>
            <person name="Lam T.T."/>
            <person name="Chang Q.C."/>
            <person name="Ding S.J."/>
            <person name="Wang X.J."/>
            <person name="Zhu J.G."/>
            <person name="Ruan X.D."/>
            <person name="Zhao L."/>
            <person name="Wei J.T."/>
            <person name="Ye R.Z."/>
            <person name="Que T.C."/>
            <person name="Du C.H."/>
            <person name="Zhou Y.H."/>
            <person name="Cheng J.X."/>
            <person name="Dai P.F."/>
            <person name="Guo W.B."/>
            <person name="Han X.H."/>
            <person name="Huang E.J."/>
            <person name="Li L.F."/>
            <person name="Wei W."/>
            <person name="Gao Y.C."/>
            <person name="Liu J.Z."/>
            <person name="Shao H.Z."/>
            <person name="Wang X."/>
            <person name="Wang C.C."/>
            <person name="Yang T.C."/>
            <person name="Huo Q.B."/>
            <person name="Li W."/>
            <person name="Chen H.Y."/>
            <person name="Chen S.E."/>
            <person name="Zhou L.G."/>
            <person name="Ni X.B."/>
            <person name="Tian J.H."/>
            <person name="Sheng Y."/>
            <person name="Liu T."/>
            <person name="Pan Y.S."/>
            <person name="Xia L.Y."/>
            <person name="Li J."/>
            <person name="Zhao F."/>
            <person name="Cao W.C."/>
        </authorList>
    </citation>
    <scope>NUCLEOTIDE SEQUENCE</scope>
    <source>
        <strain evidence="1">Rmic-2018</strain>
    </source>
</reference>
<evidence type="ECO:0000313" key="1">
    <source>
        <dbReference type="EMBL" id="KAH8023381.1"/>
    </source>
</evidence>
<proteinExistence type="predicted"/>
<keyword evidence="2" id="KW-1185">Reference proteome</keyword>
<accession>A0A9J6DMB7</accession>
<organism evidence="1 2">
    <name type="scientific">Rhipicephalus microplus</name>
    <name type="common">Cattle tick</name>
    <name type="synonym">Boophilus microplus</name>
    <dbReference type="NCBI Taxonomy" id="6941"/>
    <lineage>
        <taxon>Eukaryota</taxon>
        <taxon>Metazoa</taxon>
        <taxon>Ecdysozoa</taxon>
        <taxon>Arthropoda</taxon>
        <taxon>Chelicerata</taxon>
        <taxon>Arachnida</taxon>
        <taxon>Acari</taxon>
        <taxon>Parasitiformes</taxon>
        <taxon>Ixodida</taxon>
        <taxon>Ixodoidea</taxon>
        <taxon>Ixodidae</taxon>
        <taxon>Rhipicephalinae</taxon>
        <taxon>Rhipicephalus</taxon>
        <taxon>Boophilus</taxon>
    </lineage>
</organism>
<sequence>MTLIYLDSMAQFSDIDWFTLFCDGISKRQRLRCFKVSTDIGDASYYQQLLTVFKSSRHLKILHFKTIRDAGNGANMAALAAVITRNPKLTLFQVDKFAVPCGHVQLTSVDNHQATDVIQQALRKLKGLEGFMKVTGVVKVSVVCEESSDGRLHLDTLPADCWLAIRTIPECRGCGA</sequence>
<name>A0A9J6DMB7_RHIMP</name>
<evidence type="ECO:0000313" key="2">
    <source>
        <dbReference type="Proteomes" id="UP000821866"/>
    </source>
</evidence>
<comment type="caution">
    <text evidence="1">The sequence shown here is derived from an EMBL/GenBank/DDBJ whole genome shotgun (WGS) entry which is preliminary data.</text>
</comment>
<dbReference type="AlphaFoldDB" id="A0A9J6DMB7"/>
<protein>
    <submittedName>
        <fullName evidence="1">Uncharacterized protein</fullName>
    </submittedName>
</protein>